<keyword evidence="8" id="KW-1185">Reference proteome</keyword>
<dbReference type="Pfam" id="PF05154">
    <property type="entry name" value="TM2"/>
    <property type="match status" value="1"/>
</dbReference>
<keyword evidence="4 5" id="KW-0472">Membrane</keyword>
<reference evidence="7" key="1">
    <citation type="submission" date="2022-08" db="EMBL/GenBank/DDBJ databases">
        <title>Complete genome sequence of Mycoplasma molare type strain H 542.</title>
        <authorList>
            <person name="Spergser J."/>
        </authorList>
    </citation>
    <scope>NUCLEOTIDE SEQUENCE</scope>
    <source>
        <strain evidence="7">H 542</strain>
    </source>
</reference>
<evidence type="ECO:0000259" key="6">
    <source>
        <dbReference type="Pfam" id="PF05154"/>
    </source>
</evidence>
<dbReference type="InterPro" id="IPR050932">
    <property type="entry name" value="TM2D1-3-like"/>
</dbReference>
<dbReference type="EMBL" id="CP103423">
    <property type="protein sequence ID" value="UWD34227.1"/>
    <property type="molecule type" value="Genomic_DNA"/>
</dbReference>
<dbReference type="PANTHER" id="PTHR21016:SF25">
    <property type="entry name" value="TM2 DOMAIN-CONTAINING PROTEIN DDB_G0277895-RELATED"/>
    <property type="match status" value="1"/>
</dbReference>
<keyword evidence="2 5" id="KW-0812">Transmembrane</keyword>
<dbReference type="InterPro" id="IPR007829">
    <property type="entry name" value="TM2"/>
</dbReference>
<evidence type="ECO:0000256" key="1">
    <source>
        <dbReference type="ARBA" id="ARBA00004141"/>
    </source>
</evidence>
<protein>
    <submittedName>
        <fullName evidence="7">TM2 domain-containing protein</fullName>
    </submittedName>
</protein>
<feature type="transmembrane region" description="Helical" evidence="5">
    <location>
        <begin position="7"/>
        <end position="27"/>
    </location>
</feature>
<evidence type="ECO:0000256" key="5">
    <source>
        <dbReference type="SAM" id="Phobius"/>
    </source>
</evidence>
<keyword evidence="3 5" id="KW-1133">Transmembrane helix</keyword>
<organism evidence="7 8">
    <name type="scientific">Mesomycoplasma molare</name>
    <dbReference type="NCBI Taxonomy" id="171288"/>
    <lineage>
        <taxon>Bacteria</taxon>
        <taxon>Bacillati</taxon>
        <taxon>Mycoplasmatota</taxon>
        <taxon>Mycoplasmoidales</taxon>
        <taxon>Metamycoplasmataceae</taxon>
        <taxon>Mesomycoplasma</taxon>
    </lineage>
</organism>
<evidence type="ECO:0000313" key="8">
    <source>
        <dbReference type="Proteomes" id="UP001058364"/>
    </source>
</evidence>
<evidence type="ECO:0000256" key="3">
    <source>
        <dbReference type="ARBA" id="ARBA00022989"/>
    </source>
</evidence>
<feature type="domain" description="TM2" evidence="6">
    <location>
        <begin position="4"/>
        <end position="52"/>
    </location>
</feature>
<sequence>MKSEKNYVVLILLSFFFGGLGVDRFYVGRIGIGIAKLLTLGGFGIWALIDFVFAVAGLMKDKEGKLIKP</sequence>
<dbReference type="Proteomes" id="UP001058364">
    <property type="component" value="Chromosome"/>
</dbReference>
<evidence type="ECO:0000313" key="7">
    <source>
        <dbReference type="EMBL" id="UWD34227.1"/>
    </source>
</evidence>
<evidence type="ECO:0000256" key="2">
    <source>
        <dbReference type="ARBA" id="ARBA00022692"/>
    </source>
</evidence>
<accession>A0ABY5TU85</accession>
<comment type="subcellular location">
    <subcellularLocation>
        <location evidence="1">Membrane</location>
        <topology evidence="1">Multi-pass membrane protein</topology>
    </subcellularLocation>
</comment>
<gene>
    <name evidence="7" type="ORF">NX772_00125</name>
</gene>
<dbReference type="RefSeq" id="WP_036450177.1">
    <property type="nucleotide sequence ID" value="NZ_CP103423.1"/>
</dbReference>
<proteinExistence type="predicted"/>
<name>A0ABY5TU85_9BACT</name>
<dbReference type="PANTHER" id="PTHR21016">
    <property type="entry name" value="BETA-AMYLOID BINDING PROTEIN-RELATED"/>
    <property type="match status" value="1"/>
</dbReference>
<feature type="transmembrane region" description="Helical" evidence="5">
    <location>
        <begin position="33"/>
        <end position="59"/>
    </location>
</feature>
<evidence type="ECO:0000256" key="4">
    <source>
        <dbReference type="ARBA" id="ARBA00023136"/>
    </source>
</evidence>